<evidence type="ECO:0000313" key="3">
    <source>
        <dbReference type="Proteomes" id="UP001265746"/>
    </source>
</evidence>
<feature type="region of interest" description="Disordered" evidence="1">
    <location>
        <begin position="49"/>
        <end position="80"/>
    </location>
</feature>
<dbReference type="Proteomes" id="UP001265746">
    <property type="component" value="Unassembled WGS sequence"/>
</dbReference>
<proteinExistence type="predicted"/>
<feature type="compositionally biased region" description="Polar residues" evidence="1">
    <location>
        <begin position="51"/>
        <end position="66"/>
    </location>
</feature>
<keyword evidence="3" id="KW-1185">Reference proteome</keyword>
<evidence type="ECO:0000256" key="1">
    <source>
        <dbReference type="SAM" id="MobiDB-lite"/>
    </source>
</evidence>
<sequence length="80" mass="8946">MADRDADLGQEQVHSYLWDTAQQGDTFILGKESKRSRTKRAKKAIKAVDHQFSNPSSAQQQGQGTHHNADLDSVGYQFRG</sequence>
<gene>
    <name evidence="2" type="ORF">N8I77_003575</name>
</gene>
<organism evidence="2 3">
    <name type="scientific">Phomopsis amygdali</name>
    <name type="common">Fusicoccum amygdali</name>
    <dbReference type="NCBI Taxonomy" id="1214568"/>
    <lineage>
        <taxon>Eukaryota</taxon>
        <taxon>Fungi</taxon>
        <taxon>Dikarya</taxon>
        <taxon>Ascomycota</taxon>
        <taxon>Pezizomycotina</taxon>
        <taxon>Sordariomycetes</taxon>
        <taxon>Sordariomycetidae</taxon>
        <taxon>Diaporthales</taxon>
        <taxon>Diaporthaceae</taxon>
        <taxon>Diaporthe</taxon>
    </lineage>
</organism>
<comment type="caution">
    <text evidence="2">The sequence shown here is derived from an EMBL/GenBank/DDBJ whole genome shotgun (WGS) entry which is preliminary data.</text>
</comment>
<evidence type="ECO:0000313" key="2">
    <source>
        <dbReference type="EMBL" id="KAK2610120.1"/>
    </source>
</evidence>
<accession>A0AAD9W600</accession>
<dbReference type="EMBL" id="JAUJFL010000002">
    <property type="protein sequence ID" value="KAK2610120.1"/>
    <property type="molecule type" value="Genomic_DNA"/>
</dbReference>
<name>A0AAD9W600_PHOAM</name>
<protein>
    <submittedName>
        <fullName evidence="2">Uncharacterized protein</fullName>
    </submittedName>
</protein>
<dbReference type="AlphaFoldDB" id="A0AAD9W600"/>
<reference evidence="2" key="1">
    <citation type="submission" date="2023-06" db="EMBL/GenBank/DDBJ databases">
        <authorList>
            <person name="Noh H."/>
        </authorList>
    </citation>
    <scope>NUCLEOTIDE SEQUENCE</scope>
    <source>
        <strain evidence="2">DUCC20226</strain>
    </source>
</reference>